<gene>
    <name evidence="9" type="primary">TMIGD1</name>
</gene>
<dbReference type="GO" id="GO:0016477">
    <property type="term" value="P:cell migration"/>
    <property type="evidence" value="ECO:0007669"/>
    <property type="project" value="Ensembl"/>
</dbReference>
<dbReference type="GO" id="GO:0098743">
    <property type="term" value="P:cell aggregation"/>
    <property type="evidence" value="ECO:0007669"/>
    <property type="project" value="Ensembl"/>
</dbReference>
<evidence type="ECO:0000256" key="5">
    <source>
        <dbReference type="ARBA" id="ARBA00023319"/>
    </source>
</evidence>
<dbReference type="GO" id="GO:0060574">
    <property type="term" value="P:intestinal epithelial cell maturation"/>
    <property type="evidence" value="ECO:0007669"/>
    <property type="project" value="Ensembl"/>
</dbReference>
<evidence type="ECO:0000259" key="8">
    <source>
        <dbReference type="PROSITE" id="PS50835"/>
    </source>
</evidence>
<dbReference type="GO" id="GO:0045216">
    <property type="term" value="P:cell-cell junction organization"/>
    <property type="evidence" value="ECO:0007669"/>
    <property type="project" value="Ensembl"/>
</dbReference>
<dbReference type="OrthoDB" id="6106100at2759"/>
<dbReference type="GO" id="GO:0007584">
    <property type="term" value="P:response to nutrient"/>
    <property type="evidence" value="ECO:0007669"/>
    <property type="project" value="Ensembl"/>
</dbReference>
<dbReference type="InterPro" id="IPR036179">
    <property type="entry name" value="Ig-like_dom_sf"/>
</dbReference>
<dbReference type="InterPro" id="IPR051275">
    <property type="entry name" value="Cell_adhesion_signaling"/>
</dbReference>
<dbReference type="GO" id="GO:0008104">
    <property type="term" value="P:intracellular protein localization"/>
    <property type="evidence" value="ECO:0007669"/>
    <property type="project" value="Ensembl"/>
</dbReference>
<evidence type="ECO:0000256" key="1">
    <source>
        <dbReference type="ARBA" id="ARBA00004479"/>
    </source>
</evidence>
<sequence>MMAQRSRLTASCRVHILMLCFLAHVATGVELSVNNHNDDFTLTISSGSLASLSCLAQNSSQAEELLWYRGSSRVDLKDENKVNISNICISPVSESDNGVAFTCRLVRDQSVQVSVVLDVRFPPSVGEDESIYIEEGKDVTLTCNAKSNPQGQTTWYKNNTILTLQNHYQVYQTSETFQLSIKKVQKSDNGTYTCEVKSSCGDSSKDFHLIVEDKKTVFPKEAVIAAVVVVALTALFGIVAQKEKIFKVWKDSVSSEKHNASMFFYFPPFLCCFVALFSSVREPLCSITSLRITSR</sequence>
<keyword evidence="6" id="KW-0812">Transmembrane</keyword>
<dbReference type="InterPro" id="IPR013151">
    <property type="entry name" value="Immunoglobulin_dom"/>
</dbReference>
<dbReference type="Ensembl" id="ENSMGAT00000006829.3">
    <property type="protein sequence ID" value="ENSMGAP00000006082.3"/>
    <property type="gene ID" value="ENSMGAG00000006099.3"/>
</dbReference>
<keyword evidence="4" id="KW-0325">Glycoprotein</keyword>
<dbReference type="SMART" id="SM00408">
    <property type="entry name" value="IGc2"/>
    <property type="match status" value="1"/>
</dbReference>
<evidence type="ECO:0000256" key="2">
    <source>
        <dbReference type="ARBA" id="ARBA00023136"/>
    </source>
</evidence>
<feature type="signal peptide" evidence="7">
    <location>
        <begin position="1"/>
        <end position="28"/>
    </location>
</feature>
<feature type="chain" id="PRO_5032977669" evidence="7">
    <location>
        <begin position="29"/>
        <end position="295"/>
    </location>
</feature>
<evidence type="ECO:0000313" key="9">
    <source>
        <dbReference type="Ensembl" id="ENSMGAP00000006082.3"/>
    </source>
</evidence>
<dbReference type="CDD" id="cd00096">
    <property type="entry name" value="Ig"/>
    <property type="match status" value="1"/>
</dbReference>
<dbReference type="GO" id="GO:0090559">
    <property type="term" value="P:regulation of membrane permeability"/>
    <property type="evidence" value="ECO:0007669"/>
    <property type="project" value="Ensembl"/>
</dbReference>
<dbReference type="InterPro" id="IPR007110">
    <property type="entry name" value="Ig-like_dom"/>
</dbReference>
<organism evidence="9 10">
    <name type="scientific">Meleagris gallopavo</name>
    <name type="common">Wild turkey</name>
    <dbReference type="NCBI Taxonomy" id="9103"/>
    <lineage>
        <taxon>Eukaryota</taxon>
        <taxon>Metazoa</taxon>
        <taxon>Chordata</taxon>
        <taxon>Craniata</taxon>
        <taxon>Vertebrata</taxon>
        <taxon>Euteleostomi</taxon>
        <taxon>Archelosauria</taxon>
        <taxon>Archosauria</taxon>
        <taxon>Dinosauria</taxon>
        <taxon>Saurischia</taxon>
        <taxon>Theropoda</taxon>
        <taxon>Coelurosauria</taxon>
        <taxon>Aves</taxon>
        <taxon>Neognathae</taxon>
        <taxon>Galloanserae</taxon>
        <taxon>Galliformes</taxon>
        <taxon>Phasianidae</taxon>
        <taxon>Meleagridinae</taxon>
        <taxon>Meleagris</taxon>
    </lineage>
</organism>
<accession>G1N323</accession>
<name>G1N323_MELGA</name>
<proteinExistence type="predicted"/>
<dbReference type="InterPro" id="IPR013783">
    <property type="entry name" value="Ig-like_fold"/>
</dbReference>
<dbReference type="GO" id="GO:0098632">
    <property type="term" value="F:cell-cell adhesion mediator activity"/>
    <property type="evidence" value="ECO:0007669"/>
    <property type="project" value="Ensembl"/>
</dbReference>
<dbReference type="GO" id="GO:0042803">
    <property type="term" value="F:protein homodimerization activity"/>
    <property type="evidence" value="ECO:0007669"/>
    <property type="project" value="Ensembl"/>
</dbReference>
<dbReference type="GO" id="GO:0030334">
    <property type="term" value="P:regulation of cell migration"/>
    <property type="evidence" value="ECO:0007669"/>
    <property type="project" value="Ensembl"/>
</dbReference>
<reference evidence="9" key="2">
    <citation type="submission" date="2025-08" db="UniProtKB">
        <authorList>
            <consortium name="Ensembl"/>
        </authorList>
    </citation>
    <scope>IDENTIFICATION</scope>
</reference>
<dbReference type="Proteomes" id="UP000001645">
    <property type="component" value="Chromosome 21"/>
</dbReference>
<evidence type="ECO:0000256" key="4">
    <source>
        <dbReference type="ARBA" id="ARBA00023180"/>
    </source>
</evidence>
<dbReference type="GO" id="GO:0050680">
    <property type="term" value="P:negative regulation of epithelial cell proliferation"/>
    <property type="evidence" value="ECO:0007669"/>
    <property type="project" value="Ensembl"/>
</dbReference>
<dbReference type="GO" id="GO:0071447">
    <property type="term" value="P:cellular response to hydroperoxide"/>
    <property type="evidence" value="ECO:0007669"/>
    <property type="project" value="Ensembl"/>
</dbReference>
<feature type="domain" description="Ig-like" evidence="8">
    <location>
        <begin position="123"/>
        <end position="212"/>
    </location>
</feature>
<keyword evidence="10" id="KW-1185">Reference proteome</keyword>
<dbReference type="GO" id="GO:0005886">
    <property type="term" value="C:plasma membrane"/>
    <property type="evidence" value="ECO:0007669"/>
    <property type="project" value="Ensembl"/>
</dbReference>
<keyword evidence="3" id="KW-1015">Disulfide bond</keyword>
<feature type="transmembrane region" description="Helical" evidence="6">
    <location>
        <begin position="262"/>
        <end position="280"/>
    </location>
</feature>
<keyword evidence="5" id="KW-0393">Immunoglobulin domain</keyword>
<dbReference type="SMART" id="SM00409">
    <property type="entry name" value="IG"/>
    <property type="match status" value="2"/>
</dbReference>
<dbReference type="GO" id="GO:0005829">
    <property type="term" value="C:cytosol"/>
    <property type="evidence" value="ECO:0007669"/>
    <property type="project" value="Ensembl"/>
</dbReference>
<dbReference type="PANTHER" id="PTHR11640:SF31">
    <property type="entry name" value="IRREGULAR CHIASM C-ROUGHEST PROTEIN-RELATED"/>
    <property type="match status" value="1"/>
</dbReference>
<reference evidence="9 10" key="1">
    <citation type="journal article" date="2010" name="PLoS Biol.">
        <title>Multi-platform next-generation sequencing of the domestic turkey (Meleagris gallopavo): genome assembly and analysis.</title>
        <authorList>
            <person name="Dalloul R.A."/>
            <person name="Long J.A."/>
            <person name="Zimin A.V."/>
            <person name="Aslam L."/>
            <person name="Beal K."/>
            <person name="Blomberg L.A."/>
            <person name="Bouffard P."/>
            <person name="Burt D.W."/>
            <person name="Crasta O."/>
            <person name="Crooijmans R.P."/>
            <person name="Cooper K."/>
            <person name="Coulombe R.A."/>
            <person name="De S."/>
            <person name="Delany M.E."/>
            <person name="Dodgson J.B."/>
            <person name="Dong J.J."/>
            <person name="Evans C."/>
            <person name="Frederickson K.M."/>
            <person name="Flicek P."/>
            <person name="Florea L."/>
            <person name="Folkerts O."/>
            <person name="Groenen M.A."/>
            <person name="Harkins T.T."/>
            <person name="Herrero J."/>
            <person name="Hoffmann S."/>
            <person name="Megens H.J."/>
            <person name="Jiang A."/>
            <person name="de Jong P."/>
            <person name="Kaiser P."/>
            <person name="Kim H."/>
            <person name="Kim K.W."/>
            <person name="Kim S."/>
            <person name="Langenberger D."/>
            <person name="Lee M.K."/>
            <person name="Lee T."/>
            <person name="Mane S."/>
            <person name="Marcais G."/>
            <person name="Marz M."/>
            <person name="McElroy A.P."/>
            <person name="Modise T."/>
            <person name="Nefedov M."/>
            <person name="Notredame C."/>
            <person name="Paton I.R."/>
            <person name="Payne W.S."/>
            <person name="Pertea G."/>
            <person name="Prickett D."/>
            <person name="Puiu D."/>
            <person name="Qioa D."/>
            <person name="Raineri E."/>
            <person name="Ruffier M."/>
            <person name="Salzberg S.L."/>
            <person name="Schatz M.C."/>
            <person name="Scheuring C."/>
            <person name="Schmidt C.J."/>
            <person name="Schroeder S."/>
            <person name="Searle S.M."/>
            <person name="Smith E.J."/>
            <person name="Smith J."/>
            <person name="Sonstegard T.S."/>
            <person name="Stadler P.F."/>
            <person name="Tafer H."/>
            <person name="Tu Z.J."/>
            <person name="Van Tassell C.P."/>
            <person name="Vilella A.J."/>
            <person name="Williams K.P."/>
            <person name="Yorke J.A."/>
            <person name="Zhang L."/>
            <person name="Zhang H.B."/>
            <person name="Zhang X."/>
            <person name="Zhang Y."/>
            <person name="Reed K.M."/>
        </authorList>
    </citation>
    <scope>NUCLEOTIDE SEQUENCE [LARGE SCALE GENOMIC DNA]</scope>
</reference>
<dbReference type="Gene3D" id="2.60.40.10">
    <property type="entry name" value="Immunoglobulins"/>
    <property type="match status" value="2"/>
</dbReference>
<dbReference type="PANTHER" id="PTHR11640">
    <property type="entry name" value="NEPHRIN"/>
    <property type="match status" value="1"/>
</dbReference>
<dbReference type="InterPro" id="IPR003598">
    <property type="entry name" value="Ig_sub2"/>
</dbReference>
<reference evidence="9" key="3">
    <citation type="submission" date="2025-09" db="UniProtKB">
        <authorList>
            <consortium name="Ensembl"/>
        </authorList>
    </citation>
    <scope>IDENTIFICATION</scope>
</reference>
<dbReference type="GO" id="GO:0043066">
    <property type="term" value="P:negative regulation of apoptotic process"/>
    <property type="evidence" value="ECO:0007669"/>
    <property type="project" value="Ensembl"/>
</dbReference>
<evidence type="ECO:0000256" key="7">
    <source>
        <dbReference type="SAM" id="SignalP"/>
    </source>
</evidence>
<protein>
    <submittedName>
        <fullName evidence="9">Transmembrane and immunoglobulin domain containing 1</fullName>
    </submittedName>
</protein>
<dbReference type="InParanoid" id="G1N323"/>
<feature type="domain" description="Ig-like" evidence="8">
    <location>
        <begin position="44"/>
        <end position="114"/>
    </location>
</feature>
<dbReference type="FunFam" id="2.60.40.10:FF:000032">
    <property type="entry name" value="palladin isoform X1"/>
    <property type="match status" value="1"/>
</dbReference>
<dbReference type="Pfam" id="PF00047">
    <property type="entry name" value="ig"/>
    <property type="match status" value="1"/>
</dbReference>
<keyword evidence="6" id="KW-1133">Transmembrane helix</keyword>
<dbReference type="HOGENOM" id="CLU_082747_0_0_1"/>
<dbReference type="GO" id="GO:0005911">
    <property type="term" value="C:cell-cell junction"/>
    <property type="evidence" value="ECO:0007669"/>
    <property type="project" value="TreeGrafter"/>
</dbReference>
<comment type="subcellular location">
    <subcellularLocation>
        <location evidence="1">Membrane</location>
        <topology evidence="1">Single-pass type I membrane protein</topology>
    </subcellularLocation>
</comment>
<dbReference type="InterPro" id="IPR003599">
    <property type="entry name" value="Ig_sub"/>
</dbReference>
<dbReference type="GO" id="GO:1904970">
    <property type="term" value="P:brush border assembly"/>
    <property type="evidence" value="ECO:0007669"/>
    <property type="project" value="Ensembl"/>
</dbReference>
<dbReference type="AlphaFoldDB" id="G1N323"/>
<dbReference type="GO" id="GO:0005739">
    <property type="term" value="C:mitochondrion"/>
    <property type="evidence" value="ECO:0007669"/>
    <property type="project" value="Ensembl"/>
</dbReference>
<evidence type="ECO:0000256" key="6">
    <source>
        <dbReference type="SAM" id="Phobius"/>
    </source>
</evidence>
<dbReference type="GeneTree" id="ENSGT00510000048311"/>
<dbReference type="InterPro" id="IPR013098">
    <property type="entry name" value="Ig_I-set"/>
</dbReference>
<evidence type="ECO:0000256" key="3">
    <source>
        <dbReference type="ARBA" id="ARBA00023157"/>
    </source>
</evidence>
<feature type="transmembrane region" description="Helical" evidence="6">
    <location>
        <begin position="222"/>
        <end position="241"/>
    </location>
</feature>
<keyword evidence="7" id="KW-0732">Signal</keyword>
<dbReference type="GO" id="GO:0009986">
    <property type="term" value="C:cell surface"/>
    <property type="evidence" value="ECO:0007669"/>
    <property type="project" value="Ensembl"/>
</dbReference>
<dbReference type="Pfam" id="PF07679">
    <property type="entry name" value="I-set"/>
    <property type="match status" value="1"/>
</dbReference>
<dbReference type="SUPFAM" id="SSF48726">
    <property type="entry name" value="Immunoglobulin"/>
    <property type="match status" value="2"/>
</dbReference>
<dbReference type="PROSITE" id="PS50835">
    <property type="entry name" value="IG_LIKE"/>
    <property type="match status" value="2"/>
</dbReference>
<evidence type="ECO:0000313" key="10">
    <source>
        <dbReference type="Proteomes" id="UP000001645"/>
    </source>
</evidence>
<dbReference type="Bgee" id="ENSMGAG00000006099">
    <property type="expression patterns" value="Expressed in ileum and 6 other cell types or tissues"/>
</dbReference>
<keyword evidence="2 6" id="KW-0472">Membrane</keyword>